<organism evidence="1 2">
    <name type="scientific">Haloarcula mannanilytica</name>
    <dbReference type="NCBI Taxonomy" id="2509225"/>
    <lineage>
        <taxon>Archaea</taxon>
        <taxon>Methanobacteriati</taxon>
        <taxon>Methanobacteriota</taxon>
        <taxon>Stenosarchaea group</taxon>
        <taxon>Halobacteria</taxon>
        <taxon>Halobacteriales</taxon>
        <taxon>Haloarculaceae</taxon>
        <taxon>Haloarcula</taxon>
    </lineage>
</organism>
<evidence type="ECO:0000313" key="2">
    <source>
        <dbReference type="Proteomes" id="UP000304382"/>
    </source>
</evidence>
<accession>A0A4C2EN72</accession>
<evidence type="ECO:0000313" key="1">
    <source>
        <dbReference type="EMBL" id="GCF15971.1"/>
    </source>
</evidence>
<dbReference type="AlphaFoldDB" id="A0A4C2EN72"/>
<dbReference type="Proteomes" id="UP000304382">
    <property type="component" value="Unassembled WGS sequence"/>
</dbReference>
<dbReference type="EMBL" id="BIXZ01000013">
    <property type="protein sequence ID" value="GCF15971.1"/>
    <property type="molecule type" value="Genomic_DNA"/>
</dbReference>
<proteinExistence type="predicted"/>
<name>A0A4C2EN72_9EURY</name>
<protein>
    <submittedName>
        <fullName evidence="1">Uncharacterized protein</fullName>
    </submittedName>
</protein>
<keyword evidence="2" id="KW-1185">Reference proteome</keyword>
<reference evidence="1 2" key="1">
    <citation type="submission" date="2019-02" db="EMBL/GenBank/DDBJ databases">
        <title>Haloarcula mannanilyticum sp. nov., a mannan degrading haloarchaeon isolated from commercial salt.</title>
        <authorList>
            <person name="Enomoto S."/>
            <person name="Shimane Y."/>
            <person name="Kamekura M."/>
            <person name="Ito T."/>
            <person name="Moriya O."/>
            <person name="Ihara K."/>
            <person name="Takahashi-Ando N."/>
            <person name="Fukushima Y."/>
            <person name="Yoshida Y."/>
            <person name="Usama R."/>
            <person name="Takai K."/>
            <person name="Minegishi H."/>
        </authorList>
    </citation>
    <scope>NUCLEOTIDE SEQUENCE [LARGE SCALE GENOMIC DNA]</scope>
    <source>
        <strain evidence="1 2">MD130-1</strain>
    </source>
</reference>
<comment type="caution">
    <text evidence="1">The sequence shown here is derived from an EMBL/GenBank/DDBJ whole genome shotgun (WGS) entry which is preliminary data.</text>
</comment>
<gene>
    <name evidence="1" type="ORF">Harman_39060</name>
</gene>
<sequence>MSPHDSTCTGNGVAKTFGGVFGTAFLLGNRDEAVAVSAPTDASIGFVPHAHRSTEGGQRCVSDDQTFPVLTCGKHLFPDTANESYY</sequence>